<keyword evidence="6" id="KW-0963">Cytoplasm</keyword>
<evidence type="ECO:0000256" key="11">
    <source>
        <dbReference type="ARBA" id="ARBA00023212"/>
    </source>
</evidence>
<feature type="compositionally biased region" description="Basic and acidic residues" evidence="14">
    <location>
        <begin position="226"/>
        <end position="235"/>
    </location>
</feature>
<sequence length="563" mass="65494">MMEVERPGDPHAPVYRKDSVSSIDRELDWLIGSENEENNDAVQIDTQEHEMDLYERSGSRREEPTSLYPLNEDPAEEHETAVDSDHEEHETAVDDHPTDDDDHLTAEQKLLEIELQKLKEEGFLPMDDPPEYDIADRVRELNAQLKAEGETPEKTDRKVKFSEKVIAVEFPEELYEDDENDTAANENEMEQLSGRNTEGDSRDADERTQESEVTDPNDLEVAKLTLEGDKDRTEIEPTESQDYNQNEPNGSTQSPRGQDDKILIERDGKFEFISVKDLSPVERRNMGLELSLVQDETDESQSAPITPNGQGDAPDHDPQPQEVEHPIQPHPPPKPRPSTANDSTGLHRSQLPPRRIQSARTQRESSGSPRGAWTSSYTGYSKYGLTPEQKEHKREQARLHMQQRQEQRRAEEEGQRKKQEEADSAFQAWLDHKKESERERKRQEKEQKKNNDDKKDQASNDDNFQTWLQTKQGQAKRERKLKKQEEEEKINGYFLRDRKDCDQAFKQWVKSKNEKLKKERQLKRSNATISRQLARQSRKSKNLAKALETAQIYRYTDWYGYRF</sequence>
<comment type="function">
    <text evidence="1">Microtubule-binding protein that localizes to the microtubular manchette of elongating spermatids.</text>
</comment>
<proteinExistence type="inferred from homology"/>
<evidence type="ECO:0000256" key="1">
    <source>
        <dbReference type="ARBA" id="ARBA00002213"/>
    </source>
</evidence>
<name>A0A914A7N2_PATMI</name>
<dbReference type="PANTHER" id="PTHR14320:SF2">
    <property type="entry name" value="COILED-COIL DOMAIN-CONTAINING PROTEIN 181"/>
    <property type="match status" value="1"/>
</dbReference>
<feature type="compositionally biased region" description="Basic and acidic residues" evidence="14">
    <location>
        <begin position="197"/>
        <end position="210"/>
    </location>
</feature>
<feature type="compositionally biased region" description="Polar residues" evidence="14">
    <location>
        <begin position="338"/>
        <end position="347"/>
    </location>
</feature>
<protein>
    <recommendedName>
        <fullName evidence="5">Coiled-coil domain-containing protein 181</fullName>
    </recommendedName>
</protein>
<feature type="compositionally biased region" description="Basic and acidic residues" evidence="14">
    <location>
        <begin position="313"/>
        <end position="327"/>
    </location>
</feature>
<evidence type="ECO:0000256" key="5">
    <source>
        <dbReference type="ARBA" id="ARBA00022306"/>
    </source>
</evidence>
<keyword evidence="16" id="KW-1185">Reference proteome</keyword>
<comment type="subunit">
    <text evidence="13">Homodimer. Interacts with HOOK1. Interacts with HOOK2. Interacts with HOOK3.</text>
</comment>
<accession>A0A914A7N2</accession>
<dbReference type="AlphaFoldDB" id="A0A914A7N2"/>
<feature type="region of interest" description="Disordered" evidence="14">
    <location>
        <begin position="31"/>
        <end position="102"/>
    </location>
</feature>
<keyword evidence="7" id="KW-0493">Microtubule</keyword>
<feature type="compositionally biased region" description="Polar residues" evidence="14">
    <location>
        <begin position="524"/>
        <end position="535"/>
    </location>
</feature>
<evidence type="ECO:0000256" key="4">
    <source>
        <dbReference type="ARBA" id="ARBA00005737"/>
    </source>
</evidence>
<dbReference type="PANTHER" id="PTHR14320">
    <property type="entry name" value="COILED-COIL DOMAIN-CONTAINING PROTEIN 181"/>
    <property type="match status" value="1"/>
</dbReference>
<feature type="compositionally biased region" description="Basic and acidic residues" evidence="14">
    <location>
        <begin position="388"/>
        <end position="421"/>
    </location>
</feature>
<evidence type="ECO:0000256" key="14">
    <source>
        <dbReference type="SAM" id="MobiDB-lite"/>
    </source>
</evidence>
<feature type="compositionally biased region" description="Acidic residues" evidence="14">
    <location>
        <begin position="170"/>
        <end position="181"/>
    </location>
</feature>
<evidence type="ECO:0000256" key="6">
    <source>
        <dbReference type="ARBA" id="ARBA00022490"/>
    </source>
</evidence>
<feature type="compositionally biased region" description="Basic and acidic residues" evidence="14">
    <location>
        <begin position="46"/>
        <end position="64"/>
    </location>
</feature>
<evidence type="ECO:0000256" key="12">
    <source>
        <dbReference type="ARBA" id="ARBA00023273"/>
    </source>
</evidence>
<reference evidence="15" key="1">
    <citation type="submission" date="2022-11" db="UniProtKB">
        <authorList>
            <consortium name="EnsemblMetazoa"/>
        </authorList>
    </citation>
    <scope>IDENTIFICATION</scope>
</reference>
<comment type="subcellular location">
    <subcellularLocation>
        <location evidence="2">Cell projection</location>
        <location evidence="2">Cilium</location>
        <location evidence="2">Flagellum</location>
    </subcellularLocation>
    <subcellularLocation>
        <location evidence="3">Cytoplasm</location>
        <location evidence="3">Cytoskeleton</location>
    </subcellularLocation>
</comment>
<dbReference type="GO" id="GO:0005874">
    <property type="term" value="C:microtubule"/>
    <property type="evidence" value="ECO:0007669"/>
    <property type="project" value="UniProtKB-KW"/>
</dbReference>
<evidence type="ECO:0000256" key="3">
    <source>
        <dbReference type="ARBA" id="ARBA00004245"/>
    </source>
</evidence>
<organism evidence="15 16">
    <name type="scientific">Patiria miniata</name>
    <name type="common">Bat star</name>
    <name type="synonym">Asterina miniata</name>
    <dbReference type="NCBI Taxonomy" id="46514"/>
    <lineage>
        <taxon>Eukaryota</taxon>
        <taxon>Metazoa</taxon>
        <taxon>Echinodermata</taxon>
        <taxon>Eleutherozoa</taxon>
        <taxon>Asterozoa</taxon>
        <taxon>Asteroidea</taxon>
        <taxon>Valvatacea</taxon>
        <taxon>Valvatida</taxon>
        <taxon>Asterinidae</taxon>
        <taxon>Patiria</taxon>
    </lineage>
</organism>
<keyword evidence="9" id="KW-0175">Coiled coil</keyword>
<feature type="compositionally biased region" description="Basic and acidic residues" evidence="14">
    <location>
        <begin position="257"/>
        <end position="270"/>
    </location>
</feature>
<evidence type="ECO:0000256" key="8">
    <source>
        <dbReference type="ARBA" id="ARBA00022846"/>
    </source>
</evidence>
<feature type="compositionally biased region" description="Polar residues" evidence="14">
    <location>
        <begin position="358"/>
        <end position="379"/>
    </location>
</feature>
<evidence type="ECO:0000313" key="15">
    <source>
        <dbReference type="EnsemblMetazoa" id="XP_038059436.1"/>
    </source>
</evidence>
<feature type="region of interest" description="Disordered" evidence="14">
    <location>
        <begin position="516"/>
        <end position="541"/>
    </location>
</feature>
<feature type="compositionally biased region" description="Polar residues" evidence="14">
    <location>
        <begin position="300"/>
        <end position="309"/>
    </location>
</feature>
<evidence type="ECO:0000256" key="7">
    <source>
        <dbReference type="ARBA" id="ARBA00022701"/>
    </source>
</evidence>
<dbReference type="RefSeq" id="XP_038059436.1">
    <property type="nucleotide sequence ID" value="XM_038203508.1"/>
</dbReference>
<dbReference type="GO" id="GO:0008017">
    <property type="term" value="F:microtubule binding"/>
    <property type="evidence" value="ECO:0007669"/>
    <property type="project" value="InterPro"/>
</dbReference>
<keyword evidence="11" id="KW-0206">Cytoskeleton</keyword>
<dbReference type="OMA" id="YRYTDWY"/>
<evidence type="ECO:0000256" key="2">
    <source>
        <dbReference type="ARBA" id="ARBA00004230"/>
    </source>
</evidence>
<dbReference type="Proteomes" id="UP000887568">
    <property type="component" value="Unplaced"/>
</dbReference>
<evidence type="ECO:0000313" key="16">
    <source>
        <dbReference type="Proteomes" id="UP000887568"/>
    </source>
</evidence>
<feature type="compositionally biased region" description="Polar residues" evidence="14">
    <location>
        <begin position="238"/>
        <end position="256"/>
    </location>
</feature>
<keyword evidence="8" id="KW-0282">Flagellum</keyword>
<feature type="compositionally biased region" description="Basic and acidic residues" evidence="14">
    <location>
        <begin position="147"/>
        <end position="163"/>
    </location>
</feature>
<evidence type="ECO:0000256" key="9">
    <source>
        <dbReference type="ARBA" id="ARBA00023054"/>
    </source>
</evidence>
<feature type="region of interest" description="Disordered" evidence="14">
    <location>
        <begin position="143"/>
        <end position="488"/>
    </location>
</feature>
<dbReference type="GeneID" id="119730536"/>
<feature type="compositionally biased region" description="Polar residues" evidence="14">
    <location>
        <begin position="464"/>
        <end position="473"/>
    </location>
</feature>
<dbReference type="GO" id="GO:0031514">
    <property type="term" value="C:motile cilium"/>
    <property type="evidence" value="ECO:0007669"/>
    <property type="project" value="UniProtKB-SubCell"/>
</dbReference>
<dbReference type="EnsemblMetazoa" id="XM_038203508.1">
    <property type="protein sequence ID" value="XP_038059436.1"/>
    <property type="gene ID" value="LOC119730536"/>
</dbReference>
<evidence type="ECO:0000256" key="13">
    <source>
        <dbReference type="ARBA" id="ARBA00047162"/>
    </source>
</evidence>
<evidence type="ECO:0000256" key="10">
    <source>
        <dbReference type="ARBA" id="ARBA00023069"/>
    </source>
</evidence>
<feature type="compositionally biased region" description="Basic and acidic residues" evidence="14">
    <location>
        <begin position="430"/>
        <end position="458"/>
    </location>
</feature>
<dbReference type="InterPro" id="IPR026687">
    <property type="entry name" value="CCDC181"/>
</dbReference>
<keyword evidence="10" id="KW-0969">Cilium</keyword>
<feature type="compositionally biased region" description="Basic and acidic residues" evidence="14">
    <location>
        <begin position="77"/>
        <end position="96"/>
    </location>
</feature>
<dbReference type="OrthoDB" id="6288248at2759"/>
<keyword evidence="12" id="KW-0966">Cell projection</keyword>
<comment type="similarity">
    <text evidence="4">Belongs to the CCDC181 family.</text>
</comment>